<dbReference type="RefSeq" id="WP_275407454.1">
    <property type="nucleotide sequence ID" value="NZ_BAAABP010000007.1"/>
</dbReference>
<dbReference type="GO" id="GO:0016462">
    <property type="term" value="F:pyrophosphatase activity"/>
    <property type="evidence" value="ECO:0007669"/>
    <property type="project" value="UniProtKB-ARBA"/>
</dbReference>
<dbReference type="InterPro" id="IPR020084">
    <property type="entry name" value="NUDIX_hydrolase_CS"/>
</dbReference>
<protein>
    <submittedName>
        <fullName evidence="6">ADP-ribose pyrophosphatase</fullName>
    </submittedName>
</protein>
<dbReference type="GO" id="GO:0006753">
    <property type="term" value="P:nucleoside phosphate metabolic process"/>
    <property type="evidence" value="ECO:0007669"/>
    <property type="project" value="TreeGrafter"/>
</dbReference>
<keyword evidence="3 4" id="KW-0378">Hydrolase</keyword>
<dbReference type="GO" id="GO:0019693">
    <property type="term" value="P:ribose phosphate metabolic process"/>
    <property type="evidence" value="ECO:0007669"/>
    <property type="project" value="TreeGrafter"/>
</dbReference>
<dbReference type="AlphaFoldDB" id="A0A919IZ40"/>
<evidence type="ECO:0000313" key="7">
    <source>
        <dbReference type="Proteomes" id="UP000598174"/>
    </source>
</evidence>
<dbReference type="PANTHER" id="PTHR11839:SF18">
    <property type="entry name" value="NUDIX HYDROLASE DOMAIN-CONTAINING PROTEIN"/>
    <property type="match status" value="1"/>
</dbReference>
<evidence type="ECO:0000313" key="6">
    <source>
        <dbReference type="EMBL" id="GIE09958.1"/>
    </source>
</evidence>
<dbReference type="PROSITE" id="PS00893">
    <property type="entry name" value="NUDIX_BOX"/>
    <property type="match status" value="1"/>
</dbReference>
<comment type="caution">
    <text evidence="6">The sequence shown here is derived from an EMBL/GenBank/DDBJ whole genome shotgun (WGS) entry which is preliminary data.</text>
</comment>
<sequence length="181" mass="19285">MEQRGPWMRYATEEVWRGPFFQVRSDRVTTPGGAESDYSWVEAPDLVRVAARTAAGEIYVVRQHHYLPDRPGMWQLPGGGVGDGETPEAAAARELHEEVGATGTLKLVGSVWPMPGLTASRTHLFVAGDLRVGDETELDESEADLVAFAVPLSRAVAAALDGTIGCAPSAQLVLSVALTSA</sequence>
<dbReference type="EMBL" id="BOMM01000012">
    <property type="protein sequence ID" value="GIE09958.1"/>
    <property type="molecule type" value="Genomic_DNA"/>
</dbReference>
<dbReference type="PANTHER" id="PTHR11839">
    <property type="entry name" value="UDP/ADP-SUGAR PYROPHOSPHATASE"/>
    <property type="match status" value="1"/>
</dbReference>
<organism evidence="6 7">
    <name type="scientific">Paractinoplanes ferrugineus</name>
    <dbReference type="NCBI Taxonomy" id="113564"/>
    <lineage>
        <taxon>Bacteria</taxon>
        <taxon>Bacillati</taxon>
        <taxon>Actinomycetota</taxon>
        <taxon>Actinomycetes</taxon>
        <taxon>Micromonosporales</taxon>
        <taxon>Micromonosporaceae</taxon>
        <taxon>Paractinoplanes</taxon>
    </lineage>
</organism>
<evidence type="ECO:0000256" key="3">
    <source>
        <dbReference type="ARBA" id="ARBA00022801"/>
    </source>
</evidence>
<dbReference type="Proteomes" id="UP000598174">
    <property type="component" value="Unassembled WGS sequence"/>
</dbReference>
<dbReference type="PROSITE" id="PS51462">
    <property type="entry name" value="NUDIX"/>
    <property type="match status" value="1"/>
</dbReference>
<accession>A0A919IZ40</accession>
<evidence type="ECO:0000256" key="1">
    <source>
        <dbReference type="ARBA" id="ARBA00001946"/>
    </source>
</evidence>
<dbReference type="SUPFAM" id="SSF55811">
    <property type="entry name" value="Nudix"/>
    <property type="match status" value="1"/>
</dbReference>
<dbReference type="Pfam" id="PF00293">
    <property type="entry name" value="NUDIX"/>
    <property type="match status" value="1"/>
</dbReference>
<comment type="similarity">
    <text evidence="2 4">Belongs to the Nudix hydrolase family.</text>
</comment>
<reference evidence="6" key="1">
    <citation type="submission" date="2021-01" db="EMBL/GenBank/DDBJ databases">
        <title>Whole genome shotgun sequence of Actinoplanes ferrugineus NBRC 15555.</title>
        <authorList>
            <person name="Komaki H."/>
            <person name="Tamura T."/>
        </authorList>
    </citation>
    <scope>NUCLEOTIDE SEQUENCE</scope>
    <source>
        <strain evidence="6">NBRC 15555</strain>
    </source>
</reference>
<name>A0A919IZ40_9ACTN</name>
<gene>
    <name evidence="6" type="ORF">Afe05nite_17980</name>
</gene>
<dbReference type="InterPro" id="IPR015797">
    <property type="entry name" value="NUDIX_hydrolase-like_dom_sf"/>
</dbReference>
<keyword evidence="7" id="KW-1185">Reference proteome</keyword>
<dbReference type="PRINTS" id="PR00502">
    <property type="entry name" value="NUDIXFAMILY"/>
</dbReference>
<comment type="cofactor">
    <cofactor evidence="1">
        <name>Mg(2+)</name>
        <dbReference type="ChEBI" id="CHEBI:18420"/>
    </cofactor>
</comment>
<dbReference type="Gene3D" id="3.90.79.10">
    <property type="entry name" value="Nucleoside Triphosphate Pyrophosphohydrolase"/>
    <property type="match status" value="1"/>
</dbReference>
<evidence type="ECO:0000256" key="4">
    <source>
        <dbReference type="RuleBase" id="RU003476"/>
    </source>
</evidence>
<proteinExistence type="inferred from homology"/>
<evidence type="ECO:0000256" key="2">
    <source>
        <dbReference type="ARBA" id="ARBA00005582"/>
    </source>
</evidence>
<feature type="domain" description="Nudix hydrolase" evidence="5">
    <location>
        <begin position="40"/>
        <end position="172"/>
    </location>
</feature>
<dbReference type="InterPro" id="IPR000086">
    <property type="entry name" value="NUDIX_hydrolase_dom"/>
</dbReference>
<dbReference type="InterPro" id="IPR020476">
    <property type="entry name" value="Nudix_hydrolase"/>
</dbReference>
<evidence type="ECO:0000259" key="5">
    <source>
        <dbReference type="PROSITE" id="PS51462"/>
    </source>
</evidence>